<evidence type="ECO:0000313" key="2">
    <source>
        <dbReference type="Proteomes" id="UP000580910"/>
    </source>
</evidence>
<keyword evidence="2" id="KW-1185">Reference proteome</keyword>
<dbReference type="AlphaFoldDB" id="A0A7W3P9W4"/>
<dbReference type="EMBL" id="JACGXA010000001">
    <property type="protein sequence ID" value="MBA8803876.1"/>
    <property type="molecule type" value="Genomic_DNA"/>
</dbReference>
<protein>
    <submittedName>
        <fullName evidence="1">Uncharacterized protein (TIGR03085 family)</fullName>
    </submittedName>
</protein>
<organism evidence="1 2">
    <name type="scientific">Nocardioides ginsengisegetis</name>
    <dbReference type="NCBI Taxonomy" id="661491"/>
    <lineage>
        <taxon>Bacteria</taxon>
        <taxon>Bacillati</taxon>
        <taxon>Actinomycetota</taxon>
        <taxon>Actinomycetes</taxon>
        <taxon>Propionibacteriales</taxon>
        <taxon>Nocardioidaceae</taxon>
        <taxon>Nocardioides</taxon>
    </lineage>
</organism>
<dbReference type="SUPFAM" id="SSF109854">
    <property type="entry name" value="DinB/YfiT-like putative metalloenzymes"/>
    <property type="match status" value="1"/>
</dbReference>
<evidence type="ECO:0000313" key="1">
    <source>
        <dbReference type="EMBL" id="MBA8803876.1"/>
    </source>
</evidence>
<name>A0A7W3P9W4_9ACTN</name>
<dbReference type="Proteomes" id="UP000580910">
    <property type="component" value="Unassembled WGS sequence"/>
</dbReference>
<dbReference type="NCBIfam" id="TIGR03085">
    <property type="entry name" value="TIGR03085 family metal-binding protein"/>
    <property type="match status" value="1"/>
</dbReference>
<comment type="caution">
    <text evidence="1">The sequence shown here is derived from an EMBL/GenBank/DDBJ whole genome shotgun (WGS) entry which is preliminary data.</text>
</comment>
<dbReference type="InterPro" id="IPR017517">
    <property type="entry name" value="Maleyloyr_isom"/>
</dbReference>
<reference evidence="1 2" key="1">
    <citation type="submission" date="2020-07" db="EMBL/GenBank/DDBJ databases">
        <title>Sequencing the genomes of 1000 actinobacteria strains.</title>
        <authorList>
            <person name="Klenk H.-P."/>
        </authorList>
    </citation>
    <scope>NUCLEOTIDE SEQUENCE [LARGE SCALE GENOMIC DNA]</scope>
    <source>
        <strain evidence="1 2">DSM 21349</strain>
    </source>
</reference>
<proteinExistence type="predicted"/>
<dbReference type="InterPro" id="IPR017519">
    <property type="entry name" value="CHP03085"/>
</dbReference>
<dbReference type="InterPro" id="IPR034660">
    <property type="entry name" value="DinB/YfiT-like"/>
</dbReference>
<accession>A0A7W3P9W4</accession>
<dbReference type="NCBIfam" id="TIGR03083">
    <property type="entry name" value="maleylpyruvate isomerase family mycothiol-dependent enzyme"/>
    <property type="match status" value="1"/>
</dbReference>
<sequence>MTLSLSALTGSTSLARRERVAMCDTALAVGEDAPTLCGDWTAKQLVEHCLVREHSPLGATGIAVPGLEVLTEKAMERVGRRDFAVLVERLRRPGLTPYALPPVDVAFNTLEYFVHHEDLRRAQPGWEPRDLSESDRSRLWRAIRLGGRGLVRPAGVPVRIERSDTDAHATLRRGDDPVVVRGLPSELVMFLFGRAEFRDVEFSGPPDRIAALRRAELGF</sequence>
<gene>
    <name evidence="1" type="ORF">FB382_002167</name>
</gene>
<dbReference type="RefSeq" id="WP_182539064.1">
    <property type="nucleotide sequence ID" value="NZ_JACGXA010000001.1"/>
</dbReference>